<dbReference type="PROSITE" id="PS50911">
    <property type="entry name" value="CHAP"/>
    <property type="match status" value="1"/>
</dbReference>
<keyword evidence="1" id="KW-0732">Signal</keyword>
<keyword evidence="4" id="KW-1185">Reference proteome</keyword>
<feature type="domain" description="Peptidase C51" evidence="2">
    <location>
        <begin position="58"/>
        <end position="187"/>
    </location>
</feature>
<proteinExistence type="predicted"/>
<evidence type="ECO:0000313" key="3">
    <source>
        <dbReference type="EMBL" id="MFD1889947.1"/>
    </source>
</evidence>
<organism evidence="3 4">
    <name type="scientific">Luteococcus peritonei</name>
    <dbReference type="NCBI Taxonomy" id="88874"/>
    <lineage>
        <taxon>Bacteria</taxon>
        <taxon>Bacillati</taxon>
        <taxon>Actinomycetota</taxon>
        <taxon>Actinomycetes</taxon>
        <taxon>Propionibacteriales</taxon>
        <taxon>Propionibacteriaceae</taxon>
        <taxon>Luteococcus</taxon>
    </lineage>
</organism>
<dbReference type="Gene3D" id="3.90.1720.10">
    <property type="entry name" value="endopeptidase domain like (from Nostoc punctiforme)"/>
    <property type="match status" value="1"/>
</dbReference>
<dbReference type="Proteomes" id="UP001597326">
    <property type="component" value="Unassembled WGS sequence"/>
</dbReference>
<dbReference type="RefSeq" id="WP_343872878.1">
    <property type="nucleotide sequence ID" value="NZ_BAAAIX010000013.1"/>
</dbReference>
<sequence>MTPARHTAPSIRRRLGAALALSGSLVAACLTGAASAQAATTAGTGLANSYHGYPHPLAKDCSEVPGDLTGCVPDRWDFFQGQCVSWVAHRLNTRSGVPMTNIGYRGQRWSHGGRWDDAARRAGIRVDSIPAVGAVAYWDRSVGHVAYVEAVNPDGSVLVSEMNRDNHNSFHRSTLTRSVRWPNGFIHFKDLPATSQQYRVDRGGALWLDSLSASGVVSSRRAVGNGWLGMGLLTQLDDLTGDGWPELVARSNADGRLFLYPSTGGGRLGARRQVGNGWGAARSLTDSGPRQAPSAQRHLVAVFSGGRVVQYNLSRTGLTQGRQLVASSRLVQVTSPGDVTGDSRADLLGVDSSGRLLLHPTTATGLLGSGRQVGQGWGSYQVASHRSGVLTALSPSGQLTTRGVTATGLRPATSTATGLTGQRIG</sequence>
<dbReference type="InterPro" id="IPR038765">
    <property type="entry name" value="Papain-like_cys_pep_sf"/>
</dbReference>
<dbReference type="InterPro" id="IPR007921">
    <property type="entry name" value="CHAP_dom"/>
</dbReference>
<protein>
    <submittedName>
        <fullName evidence="3">CHAP domain-containing protein</fullName>
    </submittedName>
</protein>
<evidence type="ECO:0000256" key="1">
    <source>
        <dbReference type="SAM" id="SignalP"/>
    </source>
</evidence>
<dbReference type="PROSITE" id="PS51257">
    <property type="entry name" value="PROKAR_LIPOPROTEIN"/>
    <property type="match status" value="1"/>
</dbReference>
<gene>
    <name evidence="3" type="ORF">ACFSCS_07055</name>
</gene>
<evidence type="ECO:0000259" key="2">
    <source>
        <dbReference type="PROSITE" id="PS50911"/>
    </source>
</evidence>
<dbReference type="Pfam" id="PF05257">
    <property type="entry name" value="CHAP"/>
    <property type="match status" value="1"/>
</dbReference>
<feature type="signal peptide" evidence="1">
    <location>
        <begin position="1"/>
        <end position="38"/>
    </location>
</feature>
<dbReference type="SUPFAM" id="SSF69318">
    <property type="entry name" value="Integrin alpha N-terminal domain"/>
    <property type="match status" value="1"/>
</dbReference>
<feature type="chain" id="PRO_5045064587" evidence="1">
    <location>
        <begin position="39"/>
        <end position="425"/>
    </location>
</feature>
<dbReference type="SUPFAM" id="SSF54001">
    <property type="entry name" value="Cysteine proteinases"/>
    <property type="match status" value="1"/>
</dbReference>
<dbReference type="EMBL" id="JBHUFZ010000016">
    <property type="protein sequence ID" value="MFD1889947.1"/>
    <property type="molecule type" value="Genomic_DNA"/>
</dbReference>
<comment type="caution">
    <text evidence="3">The sequence shown here is derived from an EMBL/GenBank/DDBJ whole genome shotgun (WGS) entry which is preliminary data.</text>
</comment>
<name>A0ABW4RUE7_9ACTN</name>
<reference evidence="4" key="1">
    <citation type="journal article" date="2019" name="Int. J. Syst. Evol. Microbiol.">
        <title>The Global Catalogue of Microorganisms (GCM) 10K type strain sequencing project: providing services to taxonomists for standard genome sequencing and annotation.</title>
        <authorList>
            <consortium name="The Broad Institute Genomics Platform"/>
            <consortium name="The Broad Institute Genome Sequencing Center for Infectious Disease"/>
            <person name="Wu L."/>
            <person name="Ma J."/>
        </authorList>
    </citation>
    <scope>NUCLEOTIDE SEQUENCE [LARGE SCALE GENOMIC DNA]</scope>
    <source>
        <strain evidence="4">CAIM 431</strain>
    </source>
</reference>
<evidence type="ECO:0000313" key="4">
    <source>
        <dbReference type="Proteomes" id="UP001597326"/>
    </source>
</evidence>
<accession>A0ABW4RUE7</accession>
<dbReference type="InterPro" id="IPR028994">
    <property type="entry name" value="Integrin_alpha_N"/>
</dbReference>